<evidence type="ECO:0000313" key="3">
    <source>
        <dbReference type="Proteomes" id="UP000292408"/>
    </source>
</evidence>
<evidence type="ECO:0000256" key="1">
    <source>
        <dbReference type="SAM" id="SignalP"/>
    </source>
</evidence>
<reference evidence="2 3" key="1">
    <citation type="journal article" date="2015" name="Stand. Genomic Sci.">
        <title>Genomic Encyclopedia of Bacterial and Archaeal Type Strains, Phase III: the genomes of soil and plant-associated and newly described type strains.</title>
        <authorList>
            <person name="Whitman W.B."/>
            <person name="Woyke T."/>
            <person name="Klenk H.P."/>
            <person name="Zhou Y."/>
            <person name="Lilburn T.G."/>
            <person name="Beck B.J."/>
            <person name="De Vos P."/>
            <person name="Vandamme P."/>
            <person name="Eisen J.A."/>
            <person name="Garrity G."/>
            <person name="Hugenholtz P."/>
            <person name="Kyrpides N.C."/>
        </authorList>
    </citation>
    <scope>NUCLEOTIDE SEQUENCE [LARGE SCALE GENOMIC DNA]</scope>
    <source>
        <strain evidence="2 3">AC4r</strain>
    </source>
</reference>
<name>A0A4Q7TK06_9MICO</name>
<feature type="signal peptide" evidence="1">
    <location>
        <begin position="1"/>
        <end position="29"/>
    </location>
</feature>
<dbReference type="AlphaFoldDB" id="A0A4Q7TK06"/>
<organism evidence="2 3">
    <name type="scientific">Microcella alkaliphila</name>
    <dbReference type="NCBI Taxonomy" id="279828"/>
    <lineage>
        <taxon>Bacteria</taxon>
        <taxon>Bacillati</taxon>
        <taxon>Actinomycetota</taxon>
        <taxon>Actinomycetes</taxon>
        <taxon>Micrococcales</taxon>
        <taxon>Microbacteriaceae</taxon>
        <taxon>Microcella</taxon>
    </lineage>
</organism>
<evidence type="ECO:0000313" key="2">
    <source>
        <dbReference type="EMBL" id="RZT60931.1"/>
    </source>
</evidence>
<gene>
    <name evidence="2" type="ORF">EV140_1458</name>
</gene>
<dbReference type="Proteomes" id="UP000292408">
    <property type="component" value="Unassembled WGS sequence"/>
</dbReference>
<accession>A0A4Q7TK06</accession>
<keyword evidence="1" id="KW-0732">Signal</keyword>
<dbReference type="EMBL" id="SGXT01000014">
    <property type="protein sequence ID" value="RZT60931.1"/>
    <property type="molecule type" value="Genomic_DNA"/>
</dbReference>
<sequence length="107" mass="10985">MSFKKRFLAIAAASGIALSLLSAPIAANALNTNCANRYVTGQSWSTGSGGIQHNYTGTANGAAYSWGTTWSSSGNHRSYSGMNSGYFGAAASLDANVLSKTTSCYGL</sequence>
<evidence type="ECO:0008006" key="4">
    <source>
        <dbReference type="Google" id="ProtNLM"/>
    </source>
</evidence>
<feature type="chain" id="PRO_5020664986" description="Lactococcin 972 family bacteriocin" evidence="1">
    <location>
        <begin position="30"/>
        <end position="107"/>
    </location>
</feature>
<comment type="caution">
    <text evidence="2">The sequence shown here is derived from an EMBL/GenBank/DDBJ whole genome shotgun (WGS) entry which is preliminary data.</text>
</comment>
<protein>
    <recommendedName>
        <fullName evidence="4">Lactococcin 972 family bacteriocin</fullName>
    </recommendedName>
</protein>
<proteinExistence type="predicted"/>
<keyword evidence="3" id="KW-1185">Reference proteome</keyword>